<dbReference type="Pfam" id="PF01871">
    <property type="entry name" value="AMMECR1"/>
    <property type="match status" value="1"/>
</dbReference>
<comment type="similarity">
    <text evidence="1 2">Belongs to the MEMO1 family.</text>
</comment>
<evidence type="ECO:0000259" key="3">
    <source>
        <dbReference type="PROSITE" id="PS51112"/>
    </source>
</evidence>
<dbReference type="InterPro" id="IPR027485">
    <property type="entry name" value="AMMECR1_N"/>
</dbReference>
<dbReference type="Proteomes" id="UP001334732">
    <property type="component" value="Chromosome"/>
</dbReference>
<dbReference type="Pfam" id="PF01875">
    <property type="entry name" value="Memo"/>
    <property type="match status" value="1"/>
</dbReference>
<dbReference type="InterPro" id="IPR023473">
    <property type="entry name" value="AMMECR1"/>
</dbReference>
<dbReference type="PROSITE" id="PS51112">
    <property type="entry name" value="AMMECR1"/>
    <property type="match status" value="1"/>
</dbReference>
<dbReference type="Gene3D" id="3.30.700.20">
    <property type="entry name" value="Hypothetical protein ph0010, domain 1"/>
    <property type="match status" value="1"/>
</dbReference>
<dbReference type="EMBL" id="CP141769">
    <property type="protein sequence ID" value="WRS40275.1"/>
    <property type="molecule type" value="Genomic_DNA"/>
</dbReference>
<dbReference type="CDD" id="cd07361">
    <property type="entry name" value="MEMO_like"/>
    <property type="match status" value="1"/>
</dbReference>
<dbReference type="SUPFAM" id="SSF143447">
    <property type="entry name" value="AMMECR1-like"/>
    <property type="match status" value="1"/>
</dbReference>
<dbReference type="Gene3D" id="3.30.1490.150">
    <property type="entry name" value="Hypothetical protein ph0010, domain 2"/>
    <property type="match status" value="1"/>
</dbReference>
<dbReference type="PANTHER" id="PTHR11060:SF0">
    <property type="entry name" value="PROTEIN MEMO1"/>
    <property type="match status" value="1"/>
</dbReference>
<evidence type="ECO:0000313" key="4">
    <source>
        <dbReference type="EMBL" id="WRS40275.1"/>
    </source>
</evidence>
<dbReference type="NCBIfam" id="TIGR04336">
    <property type="entry name" value="AmmeMemoSam_B"/>
    <property type="match status" value="1"/>
</dbReference>
<gene>
    <name evidence="4" type="primary">amrB</name>
    <name evidence="4" type="ORF">VA613_05245</name>
</gene>
<evidence type="ECO:0000313" key="5">
    <source>
        <dbReference type="Proteomes" id="UP001334732"/>
    </source>
</evidence>
<organism evidence="4 5">
    <name type="scientific">Thiobacillus sedimenti</name>
    <dbReference type="NCBI Taxonomy" id="3110231"/>
    <lineage>
        <taxon>Bacteria</taxon>
        <taxon>Pseudomonadati</taxon>
        <taxon>Pseudomonadota</taxon>
        <taxon>Betaproteobacteria</taxon>
        <taxon>Nitrosomonadales</taxon>
        <taxon>Thiobacillaceae</taxon>
        <taxon>Thiobacillus</taxon>
    </lineage>
</organism>
<dbReference type="Gene3D" id="3.40.830.10">
    <property type="entry name" value="LigB-like"/>
    <property type="match status" value="1"/>
</dbReference>
<evidence type="ECO:0000256" key="2">
    <source>
        <dbReference type="HAMAP-Rule" id="MF_00055"/>
    </source>
</evidence>
<protein>
    <recommendedName>
        <fullName evidence="2">MEMO1 family protein VA613_05245</fullName>
    </recommendedName>
</protein>
<dbReference type="NCBIfam" id="TIGR00296">
    <property type="entry name" value="TIGR00296 family protein"/>
    <property type="match status" value="1"/>
</dbReference>
<dbReference type="RefSeq" id="WP_324780805.1">
    <property type="nucleotide sequence ID" value="NZ_CP141769.1"/>
</dbReference>
<dbReference type="InterPro" id="IPR027623">
    <property type="entry name" value="AmmeMemoSam_A"/>
</dbReference>
<dbReference type="HAMAP" id="MF_00055">
    <property type="entry name" value="MEMO1"/>
    <property type="match status" value="1"/>
</dbReference>
<accession>A0ABZ1CLL6</accession>
<proteinExistence type="inferred from homology"/>
<name>A0ABZ1CLL6_9PROT</name>
<dbReference type="InterPro" id="IPR036071">
    <property type="entry name" value="AMMECR1_dom_sf"/>
</dbReference>
<dbReference type="InterPro" id="IPR002733">
    <property type="entry name" value="AMMECR1_domain"/>
</dbReference>
<evidence type="ECO:0000256" key="1">
    <source>
        <dbReference type="ARBA" id="ARBA00006315"/>
    </source>
</evidence>
<feature type="domain" description="AMMECR1" evidence="3">
    <location>
        <begin position="265"/>
        <end position="453"/>
    </location>
</feature>
<dbReference type="PANTHER" id="PTHR11060">
    <property type="entry name" value="PROTEIN MEMO1"/>
    <property type="match status" value="1"/>
</dbReference>
<dbReference type="InterPro" id="IPR002737">
    <property type="entry name" value="MEMO1_fam"/>
</dbReference>
<reference evidence="4 5" key="1">
    <citation type="submission" date="2023-12" db="EMBL/GenBank/DDBJ databases">
        <title>Thiobacillus sedimentum sp. nov., a chemolithoautotrophic sulfur-oxidizing bacterium isolated from freshwater sediment.</title>
        <authorList>
            <person name="Luo J."/>
            <person name="Dai C."/>
        </authorList>
    </citation>
    <scope>NUCLEOTIDE SEQUENCE [LARGE SCALE GENOMIC DNA]</scope>
    <source>
        <strain evidence="4 5">SCUT-2</strain>
    </source>
</reference>
<keyword evidence="5" id="KW-1185">Reference proteome</keyword>
<dbReference type="NCBIfam" id="TIGR04335">
    <property type="entry name" value="AmmeMemoSam_A"/>
    <property type="match status" value="1"/>
</dbReference>
<sequence length="453" mass="48777">MNAVRPAAVAGLFYPDDPVALKSTVDDLLAQARAVAPVRRPKALIVPHAGYLYSGPVAASAYGLLAGLRGRIRRVVLLGPTHRVFVRGLALPEAERFATPLGEVALDDEGMRRLADLPHVVRSAAAHAQEHSLEVQLPFLQAVLGEFRLLPLAVGEATAAEVAAVLEAVWGGEETLIVISSDLSHFLPDAVARQVDGGTVDAILALDSHLNHEQACGATPINGLMLAAKRHGLHPVALDVRNSSDTAGDPGRVVGYAAFAFTPVAGDDQPAEEEKGTALLRLARGEIASQLGEAADPPARAGWMTPPGASFVTLTRQGELRGCIGTLEAHRPLWLDVRENALAAAFRDPRFPPLTRGELHDTRVEVSLLSPTQPIEVRSEAEALAALHPHVDGVVFEYGHHRSTFLPQVWEQLPEPREFLAYLKRKAGLPQDFWAEEVRLSRYTVDKWKEAAA</sequence>